<dbReference type="AlphaFoldDB" id="A0A8T2IW00"/>
<gene>
    <name evidence="2" type="ORF">GDO86_007088</name>
</gene>
<dbReference type="PANTHER" id="PTHR36473:SF1">
    <property type="entry name" value="GENE 11100-RELATED"/>
    <property type="match status" value="1"/>
</dbReference>
<dbReference type="Proteomes" id="UP000812440">
    <property type="component" value="Chromosome 4"/>
</dbReference>
<accession>A0A8T2IW00</accession>
<evidence type="ECO:0000313" key="2">
    <source>
        <dbReference type="EMBL" id="KAG8435863.1"/>
    </source>
</evidence>
<feature type="region of interest" description="Disordered" evidence="1">
    <location>
        <begin position="97"/>
        <end position="116"/>
    </location>
</feature>
<protein>
    <submittedName>
        <fullName evidence="2">Uncharacterized protein</fullName>
    </submittedName>
</protein>
<comment type="caution">
    <text evidence="2">The sequence shown here is derived from an EMBL/GenBank/DDBJ whole genome shotgun (WGS) entry which is preliminary data.</text>
</comment>
<dbReference type="OrthoDB" id="9042669at2759"/>
<dbReference type="InterPro" id="IPR055322">
    <property type="entry name" value="C3orf49-like"/>
</dbReference>
<reference evidence="2" key="1">
    <citation type="thesis" date="2020" institute="ProQuest LLC" country="789 East Eisenhower Parkway, Ann Arbor, MI, USA">
        <title>Comparative Genomics and Chromosome Evolution.</title>
        <authorList>
            <person name="Mudd A.B."/>
        </authorList>
    </citation>
    <scope>NUCLEOTIDE SEQUENCE</scope>
    <source>
        <strain evidence="2">Female2</strain>
        <tissue evidence="2">Blood</tissue>
    </source>
</reference>
<evidence type="ECO:0000256" key="1">
    <source>
        <dbReference type="SAM" id="MobiDB-lite"/>
    </source>
</evidence>
<evidence type="ECO:0000313" key="3">
    <source>
        <dbReference type="Proteomes" id="UP000812440"/>
    </source>
</evidence>
<feature type="region of interest" description="Disordered" evidence="1">
    <location>
        <begin position="1"/>
        <end position="33"/>
    </location>
</feature>
<proteinExistence type="predicted"/>
<name>A0A8T2IW00_9PIPI</name>
<feature type="compositionally biased region" description="Polar residues" evidence="1">
    <location>
        <begin position="1"/>
        <end position="10"/>
    </location>
</feature>
<dbReference type="PANTHER" id="PTHR36473">
    <property type="entry name" value="CHROMOSOME 3 OPEN READING FRAME 49"/>
    <property type="match status" value="1"/>
</dbReference>
<keyword evidence="3" id="KW-1185">Reference proteome</keyword>
<feature type="compositionally biased region" description="Basic and acidic residues" evidence="1">
    <location>
        <begin position="14"/>
        <end position="27"/>
    </location>
</feature>
<sequence>MQSQTFSSGPTEIKWQKGDSPEQDKLKILPHKGKGMVRWHGTVSTDLAKQNVLMPREDPASDSDSPLLPNPIRKKKSFGQKMKSVLGKVVATKSNEAKQAKIPWPDTGRESRNDLQVPPSQIRLPKIMKHLPLPREIPKNGASGTSHPAFQLKSERVTTKNVTVRSRRLSRRVSVTSVPSGLHKVDDLIETVTEKSTKLLAQRHEELRKCESLGDGILQSSKQFQRVSKKNTRKYRFRNACFPCICCC</sequence>
<dbReference type="EMBL" id="JAACNH010000007">
    <property type="protein sequence ID" value="KAG8435863.1"/>
    <property type="molecule type" value="Genomic_DNA"/>
</dbReference>
<organism evidence="2 3">
    <name type="scientific">Hymenochirus boettgeri</name>
    <name type="common">Congo dwarf clawed frog</name>
    <dbReference type="NCBI Taxonomy" id="247094"/>
    <lineage>
        <taxon>Eukaryota</taxon>
        <taxon>Metazoa</taxon>
        <taxon>Chordata</taxon>
        <taxon>Craniata</taxon>
        <taxon>Vertebrata</taxon>
        <taxon>Euteleostomi</taxon>
        <taxon>Amphibia</taxon>
        <taxon>Batrachia</taxon>
        <taxon>Anura</taxon>
        <taxon>Pipoidea</taxon>
        <taxon>Pipidae</taxon>
        <taxon>Pipinae</taxon>
        <taxon>Hymenochirus</taxon>
    </lineage>
</organism>